<dbReference type="STRING" id="568899.SAMN05192534_11071"/>
<evidence type="ECO:0000259" key="4">
    <source>
        <dbReference type="Pfam" id="PF13193"/>
    </source>
</evidence>
<dbReference type="InterPro" id="IPR042099">
    <property type="entry name" value="ANL_N_sf"/>
</dbReference>
<evidence type="ECO:0000313" key="5">
    <source>
        <dbReference type="EMBL" id="SDH73488.1"/>
    </source>
</evidence>
<reference evidence="6" key="1">
    <citation type="submission" date="2016-10" db="EMBL/GenBank/DDBJ databases">
        <authorList>
            <person name="Varghese N."/>
            <person name="Submissions S."/>
        </authorList>
    </citation>
    <scope>NUCLEOTIDE SEQUENCE [LARGE SCALE GENOMIC DNA]</scope>
    <source>
        <strain evidence="6">DSM 21632</strain>
    </source>
</reference>
<keyword evidence="2" id="KW-0436">Ligase</keyword>
<dbReference type="RefSeq" id="WP_091273439.1">
    <property type="nucleotide sequence ID" value="NZ_FNDK01000010.1"/>
</dbReference>
<gene>
    <name evidence="5" type="ORF">SAMN05192534_11071</name>
</gene>
<dbReference type="PANTHER" id="PTHR43201">
    <property type="entry name" value="ACYL-COA SYNTHETASE"/>
    <property type="match status" value="1"/>
</dbReference>
<comment type="similarity">
    <text evidence="1">Belongs to the ATP-dependent AMP-binding enzyme family.</text>
</comment>
<dbReference type="InterPro" id="IPR000873">
    <property type="entry name" value="AMP-dep_synth/lig_dom"/>
</dbReference>
<name>A0A1G8EUC4_9BACI</name>
<accession>A0A1G8EUC4</accession>
<evidence type="ECO:0000256" key="2">
    <source>
        <dbReference type="ARBA" id="ARBA00022598"/>
    </source>
</evidence>
<dbReference type="Pfam" id="PF00501">
    <property type="entry name" value="AMP-binding"/>
    <property type="match status" value="1"/>
</dbReference>
<dbReference type="EMBL" id="FNDK01000010">
    <property type="protein sequence ID" value="SDH73488.1"/>
    <property type="molecule type" value="Genomic_DNA"/>
</dbReference>
<dbReference type="InterPro" id="IPR025110">
    <property type="entry name" value="AMP-bd_C"/>
</dbReference>
<dbReference type="Gene3D" id="3.30.300.30">
    <property type="match status" value="1"/>
</dbReference>
<dbReference type="OrthoDB" id="9757771at2"/>
<dbReference type="GO" id="GO:0031956">
    <property type="term" value="F:medium-chain fatty acid-CoA ligase activity"/>
    <property type="evidence" value="ECO:0007669"/>
    <property type="project" value="TreeGrafter"/>
</dbReference>
<dbReference type="InterPro" id="IPR020845">
    <property type="entry name" value="AMP-binding_CS"/>
</dbReference>
<evidence type="ECO:0000256" key="1">
    <source>
        <dbReference type="ARBA" id="ARBA00006432"/>
    </source>
</evidence>
<sequence>MSVADSFTKRANAHPKKTALITAAETVTYGELHQYTSDIAAALLQERKPQQAQTYYPPKAALLLPNGVEFVSLAVGAAKAGWLTVTLDRKWSLKECQAILQQTQPDILFVDKAWEALKDTSAAEKVIVVENRASLDQWLLTCEDSDAAFPEVSDDTLFYMGFTSGTTGLPKGFLRHHLSWKESFREADKELELTAEDVIAVPGPLVHSLFLFAVFHALHVGAVCILEERFSAKAVLQRTSKQYITVLYGVPTMFEAMARQTSEHDYSHSLRMCIISGAKMRGARKTVFQQVWPHAEWKEFYGSSELSFISILHEKDQHKSSTALGYPFSNVDVLVQNEAGEQAQPGEIGELYVKSPMVFSGYYQHPFTEKEAFVPSGDLVKQDKDGFLHLAGRKKNMIVTGGLNVYPEEVENVLKKHPLLVDVCVAGVENDYWGEACAAMMVVKQDAARSNDDIKRDVQTFCKRELAAYKCPRHFVITDALPLTTSGKPKRKIIQEQLKACVERQGQPS</sequence>
<dbReference type="GO" id="GO:0006631">
    <property type="term" value="P:fatty acid metabolic process"/>
    <property type="evidence" value="ECO:0007669"/>
    <property type="project" value="TreeGrafter"/>
</dbReference>
<dbReference type="PROSITE" id="PS00455">
    <property type="entry name" value="AMP_BINDING"/>
    <property type="match status" value="1"/>
</dbReference>
<feature type="domain" description="AMP-dependent synthetase/ligase" evidence="3">
    <location>
        <begin position="7"/>
        <end position="363"/>
    </location>
</feature>
<dbReference type="InterPro" id="IPR045851">
    <property type="entry name" value="AMP-bd_C_sf"/>
</dbReference>
<dbReference type="Gene3D" id="3.40.50.12780">
    <property type="entry name" value="N-terminal domain of ligase-like"/>
    <property type="match status" value="1"/>
</dbReference>
<evidence type="ECO:0000259" key="3">
    <source>
        <dbReference type="Pfam" id="PF00501"/>
    </source>
</evidence>
<keyword evidence="6" id="KW-1185">Reference proteome</keyword>
<dbReference type="AlphaFoldDB" id="A0A1G8EUC4"/>
<organism evidence="5 6">
    <name type="scientific">Alteribacillus persepolensis</name>
    <dbReference type="NCBI Taxonomy" id="568899"/>
    <lineage>
        <taxon>Bacteria</taxon>
        <taxon>Bacillati</taxon>
        <taxon>Bacillota</taxon>
        <taxon>Bacilli</taxon>
        <taxon>Bacillales</taxon>
        <taxon>Bacillaceae</taxon>
        <taxon>Alteribacillus</taxon>
    </lineage>
</organism>
<proteinExistence type="inferred from homology"/>
<protein>
    <submittedName>
        <fullName evidence="5">Long-chain acyl-CoA synthetase</fullName>
    </submittedName>
</protein>
<dbReference type="PANTHER" id="PTHR43201:SF5">
    <property type="entry name" value="MEDIUM-CHAIN ACYL-COA LIGASE ACSF2, MITOCHONDRIAL"/>
    <property type="match status" value="1"/>
</dbReference>
<dbReference type="Pfam" id="PF13193">
    <property type="entry name" value="AMP-binding_C"/>
    <property type="match status" value="1"/>
</dbReference>
<feature type="domain" description="AMP-binding enzyme C-terminal" evidence="4">
    <location>
        <begin position="409"/>
        <end position="488"/>
    </location>
</feature>
<dbReference type="SUPFAM" id="SSF56801">
    <property type="entry name" value="Acetyl-CoA synthetase-like"/>
    <property type="match status" value="1"/>
</dbReference>
<dbReference type="Proteomes" id="UP000199163">
    <property type="component" value="Unassembled WGS sequence"/>
</dbReference>
<evidence type="ECO:0000313" key="6">
    <source>
        <dbReference type="Proteomes" id="UP000199163"/>
    </source>
</evidence>